<dbReference type="InterPro" id="IPR015422">
    <property type="entry name" value="PyrdxlP-dep_Trfase_small"/>
</dbReference>
<feature type="domain" description="Aminotransferase class V" evidence="5">
    <location>
        <begin position="26"/>
        <end position="389"/>
    </location>
</feature>
<dbReference type="Proteomes" id="UP000315252">
    <property type="component" value="Unassembled WGS sequence"/>
</dbReference>
<organism evidence="6 7">
    <name type="scientific">Denitrobaculum tricleocarpae</name>
    <dbReference type="NCBI Taxonomy" id="2591009"/>
    <lineage>
        <taxon>Bacteria</taxon>
        <taxon>Pseudomonadati</taxon>
        <taxon>Pseudomonadota</taxon>
        <taxon>Alphaproteobacteria</taxon>
        <taxon>Rhodospirillales</taxon>
        <taxon>Rhodospirillaceae</taxon>
        <taxon>Denitrobaculum</taxon>
    </lineage>
</organism>
<dbReference type="GO" id="GO:0008483">
    <property type="term" value="F:transaminase activity"/>
    <property type="evidence" value="ECO:0007669"/>
    <property type="project" value="UniProtKB-KW"/>
</dbReference>
<dbReference type="InterPro" id="IPR015421">
    <property type="entry name" value="PyrdxlP-dep_Trfase_major"/>
</dbReference>
<dbReference type="PANTHER" id="PTHR43586">
    <property type="entry name" value="CYSTEINE DESULFURASE"/>
    <property type="match status" value="1"/>
</dbReference>
<evidence type="ECO:0000313" key="7">
    <source>
        <dbReference type="Proteomes" id="UP000315252"/>
    </source>
</evidence>
<name>A0A545TWQ8_9PROT</name>
<keyword evidence="7" id="KW-1185">Reference proteome</keyword>
<keyword evidence="6" id="KW-0032">Aminotransferase</keyword>
<gene>
    <name evidence="6" type="ORF">FKG95_05210</name>
</gene>
<dbReference type="EMBL" id="VHSH01000002">
    <property type="protein sequence ID" value="TQV81650.1"/>
    <property type="molecule type" value="Genomic_DNA"/>
</dbReference>
<dbReference type="PANTHER" id="PTHR43586:SF24">
    <property type="entry name" value="BLR4730 PROTEIN"/>
    <property type="match status" value="1"/>
</dbReference>
<sequence>MQSVSEHKMDISRARSETPGCSEVIHFNNAGAALMPQAVIDAQIEHLQLEARIGGYEAAEVARDRVAACYTSIARLLNCSSAEIALVENATVGWCLAFYAVDLKAGDRILTTEAEYSSNYINYLKVARDRGAVIDVVPSDGSGQLDIEALERMIDGKVKLIAITHVPTNGGLVNPAAEVGRIARNHGILYLLDACQSPGQIALDVEAIGCDFLSATGRKYLRGPRGSGFLYVRKALLETIEPPMLDNHAAVWTARDRFELRPDARRFENWEFNYAAVLGLGAAVDYALSWGLDAIEERVISLAGSLRTALEEIPGVTTTDIGASKCGIVTFTKDGLEAPDVCAALRKQDINVSNSTVKSTRIDMERRGLSDILRASVHYYNTDQEIKRLCAAVAAL</sequence>
<dbReference type="AlphaFoldDB" id="A0A545TWQ8"/>
<dbReference type="Gene3D" id="3.40.640.10">
    <property type="entry name" value="Type I PLP-dependent aspartate aminotransferase-like (Major domain)"/>
    <property type="match status" value="1"/>
</dbReference>
<reference evidence="6 7" key="1">
    <citation type="submission" date="2019-06" db="EMBL/GenBank/DDBJ databases">
        <title>Whole genome sequence for Rhodospirillaceae sp. R148.</title>
        <authorList>
            <person name="Wang G."/>
        </authorList>
    </citation>
    <scope>NUCLEOTIDE SEQUENCE [LARGE SCALE GENOMIC DNA]</scope>
    <source>
        <strain evidence="6 7">R148</strain>
    </source>
</reference>
<keyword evidence="6" id="KW-0808">Transferase</keyword>
<dbReference type="InterPro" id="IPR020578">
    <property type="entry name" value="Aminotrans_V_PyrdxlP_BS"/>
</dbReference>
<comment type="similarity">
    <text evidence="3">Belongs to the class-V pyridoxal-phosphate-dependent aminotransferase family.</text>
</comment>
<dbReference type="PROSITE" id="PS00595">
    <property type="entry name" value="AA_TRANSFER_CLASS_5"/>
    <property type="match status" value="1"/>
</dbReference>
<protein>
    <submittedName>
        <fullName evidence="6">Aminotransferase class V-fold PLP-dependent enzyme</fullName>
    </submittedName>
</protein>
<evidence type="ECO:0000256" key="3">
    <source>
        <dbReference type="RuleBase" id="RU004075"/>
    </source>
</evidence>
<dbReference type="Gene3D" id="3.90.1150.10">
    <property type="entry name" value="Aspartate Aminotransferase, domain 1"/>
    <property type="match status" value="1"/>
</dbReference>
<evidence type="ECO:0000313" key="6">
    <source>
        <dbReference type="EMBL" id="TQV81650.1"/>
    </source>
</evidence>
<dbReference type="InterPro" id="IPR000192">
    <property type="entry name" value="Aminotrans_V_dom"/>
</dbReference>
<dbReference type="Pfam" id="PF00266">
    <property type="entry name" value="Aminotran_5"/>
    <property type="match status" value="1"/>
</dbReference>
<accession>A0A545TWQ8</accession>
<keyword evidence="2" id="KW-0663">Pyridoxal phosphate</keyword>
<dbReference type="OrthoDB" id="9804366at2"/>
<evidence type="ECO:0000256" key="1">
    <source>
        <dbReference type="ARBA" id="ARBA00001933"/>
    </source>
</evidence>
<evidence type="ECO:0000256" key="2">
    <source>
        <dbReference type="ARBA" id="ARBA00022898"/>
    </source>
</evidence>
<comment type="cofactor">
    <cofactor evidence="1 4">
        <name>pyridoxal 5'-phosphate</name>
        <dbReference type="ChEBI" id="CHEBI:597326"/>
    </cofactor>
</comment>
<evidence type="ECO:0000259" key="5">
    <source>
        <dbReference type="Pfam" id="PF00266"/>
    </source>
</evidence>
<evidence type="ECO:0000256" key="4">
    <source>
        <dbReference type="RuleBase" id="RU004504"/>
    </source>
</evidence>
<dbReference type="InterPro" id="IPR015424">
    <property type="entry name" value="PyrdxlP-dep_Trfase"/>
</dbReference>
<comment type="caution">
    <text evidence="6">The sequence shown here is derived from an EMBL/GenBank/DDBJ whole genome shotgun (WGS) entry which is preliminary data.</text>
</comment>
<dbReference type="SUPFAM" id="SSF53383">
    <property type="entry name" value="PLP-dependent transferases"/>
    <property type="match status" value="1"/>
</dbReference>
<proteinExistence type="inferred from homology"/>